<sequence>MFFEQAIAHNLPNYTKESDSAYGETLAPLDYKDELKVKNEAIREFWEVNRLARGPQPIVASPMPRNYRTTSKRQVEMKPGDLRFNEYDSILEPEEHNAIYRLLFDKLITPAYKPLAYALNWLIIRGTYKYRIVIFNVKKLDASIVRKLKQISEVLQQSPYHVTAAHAYVDPTGSNYYLEAKRPTDTLNFKQLYGPRELSLDLGHFRLKYPVTGFSQINESQIHNLIKSASRLLGLEKGDHFLDLYCGYGLFSFALGEAAKSVLGVEWEGPSIDCAKASARFLKKNYKFIAGKIDETFVQMRLPRPIPGEPERILLDPPRKGTEPGVIRALAMRKPVRVLHIFCGTDEIPAALAEWERYGYRVKEVLPMDLFPGTPHLETLIALEKK</sequence>
<organism evidence="5 6">
    <name type="scientific">Fibrobacter succinogenes</name>
    <name type="common">Bacteroides succinogenes</name>
    <dbReference type="NCBI Taxonomy" id="833"/>
    <lineage>
        <taxon>Bacteria</taxon>
        <taxon>Pseudomonadati</taxon>
        <taxon>Fibrobacterota</taxon>
        <taxon>Fibrobacteria</taxon>
        <taxon>Fibrobacterales</taxon>
        <taxon>Fibrobacteraceae</taxon>
        <taxon>Fibrobacter</taxon>
    </lineage>
</organism>
<dbReference type="InterPro" id="IPR010280">
    <property type="entry name" value="U5_MeTrfase_fam"/>
</dbReference>
<dbReference type="GO" id="GO:0070475">
    <property type="term" value="P:rRNA base methylation"/>
    <property type="evidence" value="ECO:0007669"/>
    <property type="project" value="TreeGrafter"/>
</dbReference>
<evidence type="ECO:0000256" key="1">
    <source>
        <dbReference type="ARBA" id="ARBA00022603"/>
    </source>
</evidence>
<dbReference type="Proteomes" id="UP000255423">
    <property type="component" value="Unassembled WGS sequence"/>
</dbReference>
<dbReference type="Gene3D" id="3.40.50.150">
    <property type="entry name" value="Vaccinia Virus protein VP39"/>
    <property type="match status" value="1"/>
</dbReference>
<dbReference type="InterPro" id="IPR029063">
    <property type="entry name" value="SAM-dependent_MTases_sf"/>
</dbReference>
<feature type="binding site" evidence="4">
    <location>
        <position position="266"/>
    </location>
    <ligand>
        <name>S-adenosyl-L-methionine</name>
        <dbReference type="ChEBI" id="CHEBI:59789"/>
    </ligand>
</feature>
<dbReference type="RefSeq" id="WP_109572673.1">
    <property type="nucleotide sequence ID" value="NZ_UHJL01000002.1"/>
</dbReference>
<evidence type="ECO:0000313" key="5">
    <source>
        <dbReference type="EMBL" id="SUQ24088.1"/>
    </source>
</evidence>
<feature type="binding site" evidence="4">
    <location>
        <position position="245"/>
    </location>
    <ligand>
        <name>S-adenosyl-L-methionine</name>
        <dbReference type="ChEBI" id="CHEBI:59789"/>
    </ligand>
</feature>
<reference evidence="5 6" key="1">
    <citation type="submission" date="2017-08" db="EMBL/GenBank/DDBJ databases">
        <authorList>
            <person name="de Groot N.N."/>
        </authorList>
    </citation>
    <scope>NUCLEOTIDE SEQUENCE [LARGE SCALE GENOMIC DNA]</scope>
    <source>
        <strain evidence="5 6">HM2</strain>
    </source>
</reference>
<dbReference type="Gene3D" id="2.40.50.1070">
    <property type="match status" value="1"/>
</dbReference>
<evidence type="ECO:0000313" key="6">
    <source>
        <dbReference type="Proteomes" id="UP000255423"/>
    </source>
</evidence>
<feature type="binding site" evidence="4">
    <location>
        <position position="216"/>
    </location>
    <ligand>
        <name>S-adenosyl-L-methionine</name>
        <dbReference type="ChEBI" id="CHEBI:59789"/>
    </ligand>
</feature>
<dbReference type="AlphaFoldDB" id="A0A380S5R9"/>
<evidence type="ECO:0000256" key="4">
    <source>
        <dbReference type="PROSITE-ProRule" id="PRU01024"/>
    </source>
</evidence>
<keyword evidence="1 4" id="KW-0489">Methyltransferase</keyword>
<keyword evidence="3 4" id="KW-0949">S-adenosyl-L-methionine</keyword>
<dbReference type="PANTHER" id="PTHR11061:SF30">
    <property type="entry name" value="TRNA (URACIL(54)-C(5))-METHYLTRANSFERASE"/>
    <property type="match status" value="1"/>
</dbReference>
<dbReference type="Pfam" id="PF05958">
    <property type="entry name" value="tRNA_U5-meth_tr"/>
    <property type="match status" value="1"/>
</dbReference>
<dbReference type="PANTHER" id="PTHR11061">
    <property type="entry name" value="RNA M5U METHYLTRANSFERASE"/>
    <property type="match status" value="1"/>
</dbReference>
<feature type="active site" description="Nucleophile" evidence="4">
    <location>
        <position position="343"/>
    </location>
</feature>
<dbReference type="CDD" id="cd02440">
    <property type="entry name" value="AdoMet_MTases"/>
    <property type="match status" value="1"/>
</dbReference>
<name>A0A380S5R9_FIBSU</name>
<dbReference type="EMBL" id="UHJL01000002">
    <property type="protein sequence ID" value="SUQ24088.1"/>
    <property type="molecule type" value="Genomic_DNA"/>
</dbReference>
<dbReference type="GO" id="GO:0070041">
    <property type="term" value="F:rRNA (uridine-C5-)-methyltransferase activity"/>
    <property type="evidence" value="ECO:0007669"/>
    <property type="project" value="TreeGrafter"/>
</dbReference>
<feature type="binding site" evidence="4">
    <location>
        <position position="316"/>
    </location>
    <ligand>
        <name>S-adenosyl-L-methionine</name>
        <dbReference type="ChEBI" id="CHEBI:59789"/>
    </ligand>
</feature>
<comment type="similarity">
    <text evidence="4">Belongs to the class I-like SAM-binding methyltransferase superfamily. RNA M5U methyltransferase family.</text>
</comment>
<gene>
    <name evidence="5" type="ORF">SAMN05661053_1480</name>
</gene>
<evidence type="ECO:0000256" key="3">
    <source>
        <dbReference type="ARBA" id="ARBA00022691"/>
    </source>
</evidence>
<proteinExistence type="inferred from homology"/>
<evidence type="ECO:0000256" key="2">
    <source>
        <dbReference type="ARBA" id="ARBA00022679"/>
    </source>
</evidence>
<protein>
    <submittedName>
        <fullName evidence="5">tRNA/tmRNA/rRNA uracil-C5-methylase, TrmA/RlmC/RlmD family</fullName>
    </submittedName>
</protein>
<keyword evidence="2 4" id="KW-0808">Transferase</keyword>
<dbReference type="PROSITE" id="PS51687">
    <property type="entry name" value="SAM_MT_RNA_M5U"/>
    <property type="match status" value="1"/>
</dbReference>
<dbReference type="SUPFAM" id="SSF53335">
    <property type="entry name" value="S-adenosyl-L-methionine-dependent methyltransferases"/>
    <property type="match status" value="1"/>
</dbReference>
<accession>A0A380S5R9</accession>